<keyword evidence="3" id="KW-1185">Reference proteome</keyword>
<proteinExistence type="predicted"/>
<name>A0A2G5VP38_9PELO</name>
<organism evidence="2 3">
    <name type="scientific">Caenorhabditis nigoni</name>
    <dbReference type="NCBI Taxonomy" id="1611254"/>
    <lineage>
        <taxon>Eukaryota</taxon>
        <taxon>Metazoa</taxon>
        <taxon>Ecdysozoa</taxon>
        <taxon>Nematoda</taxon>
        <taxon>Chromadorea</taxon>
        <taxon>Rhabditida</taxon>
        <taxon>Rhabditina</taxon>
        <taxon>Rhabditomorpha</taxon>
        <taxon>Rhabditoidea</taxon>
        <taxon>Rhabditidae</taxon>
        <taxon>Peloderinae</taxon>
        <taxon>Caenorhabditis</taxon>
    </lineage>
</organism>
<dbReference type="EMBL" id="PDUG01000001">
    <property type="protein sequence ID" value="PIC53573.1"/>
    <property type="molecule type" value="Genomic_DNA"/>
</dbReference>
<dbReference type="Proteomes" id="UP000230233">
    <property type="component" value="Chromosome I"/>
</dbReference>
<reference evidence="3" key="1">
    <citation type="submission" date="2017-10" db="EMBL/GenBank/DDBJ databases">
        <title>Rapid genome shrinkage in a self-fertile nematode reveals novel sperm competition proteins.</title>
        <authorList>
            <person name="Yin D."/>
            <person name="Schwarz E.M."/>
            <person name="Thomas C.G."/>
            <person name="Felde R.L."/>
            <person name="Korf I.F."/>
            <person name="Cutter A.D."/>
            <person name="Schartner C.M."/>
            <person name="Ralston E.J."/>
            <person name="Meyer B.J."/>
            <person name="Haag E.S."/>
        </authorList>
    </citation>
    <scope>NUCLEOTIDE SEQUENCE [LARGE SCALE GENOMIC DNA]</scope>
    <source>
        <strain evidence="3">JU1422</strain>
    </source>
</reference>
<evidence type="ECO:0000256" key="1">
    <source>
        <dbReference type="SAM" id="MobiDB-lite"/>
    </source>
</evidence>
<evidence type="ECO:0000313" key="2">
    <source>
        <dbReference type="EMBL" id="PIC53573.1"/>
    </source>
</evidence>
<evidence type="ECO:0000313" key="3">
    <source>
        <dbReference type="Proteomes" id="UP000230233"/>
    </source>
</evidence>
<dbReference type="AlphaFoldDB" id="A0A2G5VP38"/>
<comment type="caution">
    <text evidence="2">The sequence shown here is derived from an EMBL/GenBank/DDBJ whole genome shotgun (WGS) entry which is preliminary data.</text>
</comment>
<protein>
    <submittedName>
        <fullName evidence="2">Uncharacterized protein</fullName>
    </submittedName>
</protein>
<feature type="compositionally biased region" description="Basic and acidic residues" evidence="1">
    <location>
        <begin position="46"/>
        <end position="57"/>
    </location>
</feature>
<gene>
    <name evidence="2" type="primary">Cnig_chr_I.g3225</name>
    <name evidence="2" type="ORF">B9Z55_003225</name>
</gene>
<sequence length="125" mass="14083">MLDIDIKIVTIAALLLLFAIETGIHYPAGQKMVKNRQNLGSGPPKKMPETSEFKKLSSENPADDQTPDLATKDQKNSQKSQESSGIPDKTLKNLLEYLTQEEIAILEKFTNEYSNDPPPRVFWHI</sequence>
<accession>A0A2G5VP38</accession>
<feature type="region of interest" description="Disordered" evidence="1">
    <location>
        <begin position="30"/>
        <end position="88"/>
    </location>
</feature>